<evidence type="ECO:0000313" key="4">
    <source>
        <dbReference type="Proteomes" id="UP001519331"/>
    </source>
</evidence>
<evidence type="ECO:0000313" key="3">
    <source>
        <dbReference type="EMBL" id="MBP2318662.1"/>
    </source>
</evidence>
<proteinExistence type="predicted"/>
<reference evidence="3 4" key="1">
    <citation type="submission" date="2021-03" db="EMBL/GenBank/DDBJ databases">
        <title>Sequencing the genomes of 1000 actinobacteria strains.</title>
        <authorList>
            <person name="Klenk H.-P."/>
        </authorList>
    </citation>
    <scope>NUCLEOTIDE SEQUENCE [LARGE SCALE GENOMIC DNA]</scope>
    <source>
        <strain evidence="3 4">DSM 12544</strain>
    </source>
</reference>
<accession>A0ABS4T2J1</accession>
<feature type="region of interest" description="Disordered" evidence="1">
    <location>
        <begin position="37"/>
        <end position="113"/>
    </location>
</feature>
<dbReference type="Proteomes" id="UP001519331">
    <property type="component" value="Unassembled WGS sequence"/>
</dbReference>
<gene>
    <name evidence="3" type="ORF">JOF45_001681</name>
</gene>
<comment type="caution">
    <text evidence="3">The sequence shown here is derived from an EMBL/GenBank/DDBJ whole genome shotgun (WGS) entry which is preliminary data.</text>
</comment>
<name>A0ABS4T2J1_9MICC</name>
<dbReference type="Pfam" id="PF19843">
    <property type="entry name" value="DUF6318"/>
    <property type="match status" value="1"/>
</dbReference>
<dbReference type="RefSeq" id="WP_210049073.1">
    <property type="nucleotide sequence ID" value="NZ_JAGINX010000001.1"/>
</dbReference>
<dbReference type="EMBL" id="JAGINX010000001">
    <property type="protein sequence ID" value="MBP2318662.1"/>
    <property type="molecule type" value="Genomic_DNA"/>
</dbReference>
<feature type="domain" description="DUF6318" evidence="2">
    <location>
        <begin position="85"/>
        <end position="228"/>
    </location>
</feature>
<evidence type="ECO:0000256" key="1">
    <source>
        <dbReference type="SAM" id="MobiDB-lite"/>
    </source>
</evidence>
<organism evidence="3 4">
    <name type="scientific">Nesterenkonia lacusekhoensis</name>
    <dbReference type="NCBI Taxonomy" id="150832"/>
    <lineage>
        <taxon>Bacteria</taxon>
        <taxon>Bacillati</taxon>
        <taxon>Actinomycetota</taxon>
        <taxon>Actinomycetes</taxon>
        <taxon>Micrococcales</taxon>
        <taxon>Micrococcaceae</taxon>
        <taxon>Nesterenkonia</taxon>
    </lineage>
</organism>
<protein>
    <recommendedName>
        <fullName evidence="2">DUF6318 domain-containing protein</fullName>
    </recommendedName>
</protein>
<keyword evidence="4" id="KW-1185">Reference proteome</keyword>
<dbReference type="PROSITE" id="PS51257">
    <property type="entry name" value="PROKAR_LIPOPROTEIN"/>
    <property type="match status" value="1"/>
</dbReference>
<evidence type="ECO:0000259" key="2">
    <source>
        <dbReference type="Pfam" id="PF19843"/>
    </source>
</evidence>
<sequence length="244" mass="25661">MSERMTTQMGMDLRLRGVVGAMAAGVLIGGLAGCGDDTEADAAEQTGAAEGAGTAEGAEAPSGENSDGADGGAGQAEEADEPEPVPASSDGPAENWPEPEVPEEASERTEEGVEAALQHWFETRQYARNTGDTAPLEAASTENCAFCLDQVEQVESAFEQGWYVQDLDEVTQTTISFDGEYGAQVAFLITQASYEAYMDGELLGESEAQEEMGWSAALTHTDNRWVVADLVFVGGNTENEEADG</sequence>
<dbReference type="InterPro" id="IPR046281">
    <property type="entry name" value="DUF6318"/>
</dbReference>
<feature type="compositionally biased region" description="Low complexity" evidence="1">
    <location>
        <begin position="43"/>
        <end position="60"/>
    </location>
</feature>